<keyword evidence="2" id="KW-0498">Mitosis</keyword>
<dbReference type="PANTHER" id="PTHR12830">
    <property type="entry name" value="ANAPHASE-PROMOTING COMPLEX SUBUNIT 5"/>
    <property type="match status" value="1"/>
</dbReference>
<evidence type="ECO:0000256" key="3">
    <source>
        <dbReference type="ARBA" id="ARBA00022786"/>
    </source>
</evidence>
<dbReference type="InterPro" id="IPR037679">
    <property type="entry name" value="Apc5"/>
</dbReference>
<protein>
    <recommendedName>
        <fullName evidence="7">Anaphase-promoting complex subunit 5</fullName>
    </recommendedName>
</protein>
<dbReference type="UniPathway" id="UPA00143"/>
<evidence type="ECO:0000313" key="6">
    <source>
        <dbReference type="Proteomes" id="UP000694383"/>
    </source>
</evidence>
<organism evidence="5 6">
    <name type="scientific">Oryzias sinensis</name>
    <name type="common">Chinese medaka</name>
    <dbReference type="NCBI Taxonomy" id="183150"/>
    <lineage>
        <taxon>Eukaryota</taxon>
        <taxon>Metazoa</taxon>
        <taxon>Chordata</taxon>
        <taxon>Craniata</taxon>
        <taxon>Vertebrata</taxon>
        <taxon>Euteleostomi</taxon>
        <taxon>Actinopterygii</taxon>
        <taxon>Neopterygii</taxon>
        <taxon>Teleostei</taxon>
        <taxon>Neoteleostei</taxon>
        <taxon>Acanthomorphata</taxon>
        <taxon>Ovalentaria</taxon>
        <taxon>Atherinomorphae</taxon>
        <taxon>Beloniformes</taxon>
        <taxon>Adrianichthyidae</taxon>
        <taxon>Oryziinae</taxon>
        <taxon>Oryzias</taxon>
    </lineage>
</organism>
<dbReference type="PANTHER" id="PTHR12830:SF9">
    <property type="entry name" value="ANAPHASE-PROMOTING COMPLEX SUBUNIT 5"/>
    <property type="match status" value="1"/>
</dbReference>
<evidence type="ECO:0000313" key="5">
    <source>
        <dbReference type="Ensembl" id="ENSOSIP00000025961.1"/>
    </source>
</evidence>
<dbReference type="Gene3D" id="1.25.40.10">
    <property type="entry name" value="Tetratricopeptide repeat domain"/>
    <property type="match status" value="1"/>
</dbReference>
<keyword evidence="1" id="KW-0132">Cell division</keyword>
<dbReference type="GO" id="GO:0070979">
    <property type="term" value="P:protein K11-linked ubiquitination"/>
    <property type="evidence" value="ECO:0007669"/>
    <property type="project" value="TreeGrafter"/>
</dbReference>
<reference evidence="5" key="1">
    <citation type="submission" date="2025-08" db="UniProtKB">
        <authorList>
            <consortium name="Ensembl"/>
        </authorList>
    </citation>
    <scope>IDENTIFICATION</scope>
</reference>
<dbReference type="GO" id="GO:0031145">
    <property type="term" value="P:anaphase-promoting complex-dependent catabolic process"/>
    <property type="evidence" value="ECO:0007669"/>
    <property type="project" value="TreeGrafter"/>
</dbReference>
<sequence length="270" mass="30233">MVQMDGVFAGWWIAIMSQQFCDLCKDVFWMLCDLKIQFDRHMNKGKYLLAEPLVAAISALNKTEGLYRKAQVLKALNRSTEAHKILQQLQVHCERTKCTEIIIRAMLSMAEHHWESSGFSTALPLVLQALALAREHHLQALASETILHLAFTQLMLGVPEQALCVLHEAMEPILAHGAVLDKGRAMLLAARCQMAVAGFRPNGQAVASLNEAAAYFSKLNCKERLRDVSYLQAQLHRSLGQTLQSNKSSMLFRLLNQELQSPAPPVSMRL</sequence>
<dbReference type="AlphaFoldDB" id="A0A8C7YDG0"/>
<dbReference type="InterPro" id="IPR011990">
    <property type="entry name" value="TPR-like_helical_dom_sf"/>
</dbReference>
<dbReference type="SUPFAM" id="SSF48452">
    <property type="entry name" value="TPR-like"/>
    <property type="match status" value="1"/>
</dbReference>
<evidence type="ECO:0000256" key="1">
    <source>
        <dbReference type="ARBA" id="ARBA00022618"/>
    </source>
</evidence>
<dbReference type="Proteomes" id="UP000694383">
    <property type="component" value="Unplaced"/>
</dbReference>
<name>A0A8C7YDG0_9TELE</name>
<proteinExistence type="predicted"/>
<keyword evidence="4" id="KW-0131">Cell cycle</keyword>
<dbReference type="GeneTree" id="ENSGT00390000018674"/>
<reference evidence="5" key="2">
    <citation type="submission" date="2025-09" db="UniProtKB">
        <authorList>
            <consortium name="Ensembl"/>
        </authorList>
    </citation>
    <scope>IDENTIFICATION</scope>
</reference>
<dbReference type="Ensembl" id="ENSOSIT00000027375.1">
    <property type="protein sequence ID" value="ENSOSIP00000025961.1"/>
    <property type="gene ID" value="ENSOSIG00000013592.1"/>
</dbReference>
<dbReference type="GO" id="GO:0005680">
    <property type="term" value="C:anaphase-promoting complex"/>
    <property type="evidence" value="ECO:0007669"/>
    <property type="project" value="InterPro"/>
</dbReference>
<dbReference type="GO" id="GO:0045842">
    <property type="term" value="P:positive regulation of mitotic metaphase/anaphase transition"/>
    <property type="evidence" value="ECO:0007669"/>
    <property type="project" value="TreeGrafter"/>
</dbReference>
<evidence type="ECO:0000256" key="4">
    <source>
        <dbReference type="ARBA" id="ARBA00023306"/>
    </source>
</evidence>
<dbReference type="GO" id="GO:0051301">
    <property type="term" value="P:cell division"/>
    <property type="evidence" value="ECO:0007669"/>
    <property type="project" value="UniProtKB-KW"/>
</dbReference>
<keyword evidence="3" id="KW-0833">Ubl conjugation pathway</keyword>
<accession>A0A8C7YDG0</accession>
<evidence type="ECO:0000256" key="2">
    <source>
        <dbReference type="ARBA" id="ARBA00022776"/>
    </source>
</evidence>
<keyword evidence="6" id="KW-1185">Reference proteome</keyword>
<evidence type="ECO:0008006" key="7">
    <source>
        <dbReference type="Google" id="ProtNLM"/>
    </source>
</evidence>